<comment type="caution">
    <text evidence="2">The sequence shown here is derived from an EMBL/GenBank/DDBJ whole genome shotgun (WGS) entry which is preliminary data.</text>
</comment>
<keyword evidence="1" id="KW-1133">Transmembrane helix</keyword>
<dbReference type="OrthoDB" id="611851at2759"/>
<dbReference type="Gramene" id="rna-gnl|WGS:NBSK|LSAT_2X41300_mrna">
    <property type="protein sequence ID" value="cds-PLY73765.1"/>
    <property type="gene ID" value="gene-LSAT_2X41300"/>
</dbReference>
<feature type="transmembrane region" description="Helical" evidence="1">
    <location>
        <begin position="161"/>
        <end position="187"/>
    </location>
</feature>
<feature type="transmembrane region" description="Helical" evidence="1">
    <location>
        <begin position="45"/>
        <end position="66"/>
    </location>
</feature>
<dbReference type="EMBL" id="NBSK02000002">
    <property type="protein sequence ID" value="KAJ0222633.1"/>
    <property type="molecule type" value="Genomic_DNA"/>
</dbReference>
<dbReference type="PANTHER" id="PTHR36318">
    <property type="entry name" value="OS06G0581300 PROTEIN"/>
    <property type="match status" value="1"/>
</dbReference>
<proteinExistence type="predicted"/>
<evidence type="ECO:0000313" key="3">
    <source>
        <dbReference type="Proteomes" id="UP000235145"/>
    </source>
</evidence>
<name>A0A9R1WEZ7_LACSA</name>
<dbReference type="InterPro" id="IPR009943">
    <property type="entry name" value="DUF1475"/>
</dbReference>
<feature type="transmembrane region" description="Helical" evidence="1">
    <location>
        <begin position="72"/>
        <end position="100"/>
    </location>
</feature>
<accession>A0A9R1WEZ7</accession>
<evidence type="ECO:0000313" key="2">
    <source>
        <dbReference type="EMBL" id="KAJ0222633.1"/>
    </source>
</evidence>
<sequence>MAVSSPVVVSLKTLFSVLAVIMLALAVWGVGSDGLASCVDIRKKWVLVTIINYSINLGVILAWIVYKESSWIRIAILIPSALFAGSTITSAYIAMQLFLLSPQESSKDPLYFVLMKRQKEDAIMGYKRGPSILTTRVIISALGCLMLGTFVYVLIVDGSQFHSQLFSACGIASWIDISFMIVTLSVWVAYKESSWISAFFWILSLVCFGSIGTCVYIVVQLFYLSPQQPVSLVLFNSNNKDLLSNDPLLMAHTNA</sequence>
<dbReference type="Pfam" id="PF07343">
    <property type="entry name" value="DUF1475"/>
    <property type="match status" value="2"/>
</dbReference>
<feature type="transmembrane region" description="Helical" evidence="1">
    <location>
        <begin position="133"/>
        <end position="155"/>
    </location>
</feature>
<keyword evidence="1" id="KW-0472">Membrane</keyword>
<keyword evidence="1" id="KW-0812">Transmembrane</keyword>
<reference evidence="2 3" key="1">
    <citation type="journal article" date="2017" name="Nat. Commun.">
        <title>Genome assembly with in vitro proximity ligation data and whole-genome triplication in lettuce.</title>
        <authorList>
            <person name="Reyes-Chin-Wo S."/>
            <person name="Wang Z."/>
            <person name="Yang X."/>
            <person name="Kozik A."/>
            <person name="Arikit S."/>
            <person name="Song C."/>
            <person name="Xia L."/>
            <person name="Froenicke L."/>
            <person name="Lavelle D.O."/>
            <person name="Truco M.J."/>
            <person name="Xia R."/>
            <person name="Zhu S."/>
            <person name="Xu C."/>
            <person name="Xu H."/>
            <person name="Xu X."/>
            <person name="Cox K."/>
            <person name="Korf I."/>
            <person name="Meyers B.C."/>
            <person name="Michelmore R.W."/>
        </authorList>
    </citation>
    <scope>NUCLEOTIDE SEQUENCE [LARGE SCALE GENOMIC DNA]</scope>
    <source>
        <strain evidence="3">cv. Salinas</strain>
        <tissue evidence="2">Seedlings</tissue>
    </source>
</reference>
<keyword evidence="3" id="KW-1185">Reference proteome</keyword>
<dbReference type="PANTHER" id="PTHR36318:SF5">
    <property type="entry name" value="TRANSMEMBRANE PROTEIN"/>
    <property type="match status" value="1"/>
</dbReference>
<gene>
    <name evidence="2" type="ORF">LSAT_V11C200064720</name>
</gene>
<feature type="transmembrane region" description="Helical" evidence="1">
    <location>
        <begin position="199"/>
        <end position="223"/>
    </location>
</feature>
<dbReference type="AlphaFoldDB" id="A0A9R1WEZ7"/>
<protein>
    <submittedName>
        <fullName evidence="2">Uncharacterized protein</fullName>
    </submittedName>
</protein>
<dbReference type="Proteomes" id="UP000235145">
    <property type="component" value="Unassembled WGS sequence"/>
</dbReference>
<organism evidence="2 3">
    <name type="scientific">Lactuca sativa</name>
    <name type="common">Garden lettuce</name>
    <dbReference type="NCBI Taxonomy" id="4236"/>
    <lineage>
        <taxon>Eukaryota</taxon>
        <taxon>Viridiplantae</taxon>
        <taxon>Streptophyta</taxon>
        <taxon>Embryophyta</taxon>
        <taxon>Tracheophyta</taxon>
        <taxon>Spermatophyta</taxon>
        <taxon>Magnoliopsida</taxon>
        <taxon>eudicotyledons</taxon>
        <taxon>Gunneridae</taxon>
        <taxon>Pentapetalae</taxon>
        <taxon>asterids</taxon>
        <taxon>campanulids</taxon>
        <taxon>Asterales</taxon>
        <taxon>Asteraceae</taxon>
        <taxon>Cichorioideae</taxon>
        <taxon>Cichorieae</taxon>
        <taxon>Lactucinae</taxon>
        <taxon>Lactuca</taxon>
    </lineage>
</organism>
<evidence type="ECO:0000256" key="1">
    <source>
        <dbReference type="SAM" id="Phobius"/>
    </source>
</evidence>
<feature type="transmembrane region" description="Helical" evidence="1">
    <location>
        <begin position="14"/>
        <end position="33"/>
    </location>
</feature>